<evidence type="ECO:0000256" key="2">
    <source>
        <dbReference type="ARBA" id="ARBA00022679"/>
    </source>
</evidence>
<evidence type="ECO:0000256" key="3">
    <source>
        <dbReference type="ARBA" id="ARBA00022691"/>
    </source>
</evidence>
<dbReference type="Gene3D" id="3.40.50.150">
    <property type="entry name" value="Vaccinia Virus protein VP39"/>
    <property type="match status" value="1"/>
</dbReference>
<dbReference type="AlphaFoldDB" id="A0A7Y9XXA4"/>
<dbReference type="InterPro" id="IPR029063">
    <property type="entry name" value="SAM-dependent_MTases_sf"/>
</dbReference>
<proteinExistence type="predicted"/>
<keyword evidence="3" id="KW-0949">S-adenosyl-L-methionine</keyword>
<dbReference type="InterPro" id="IPR026170">
    <property type="entry name" value="FAM173A/B"/>
</dbReference>
<evidence type="ECO:0000313" key="5">
    <source>
        <dbReference type="EMBL" id="NYH96314.1"/>
    </source>
</evidence>
<keyword evidence="6" id="KW-1185">Reference proteome</keyword>
<evidence type="ECO:0000259" key="4">
    <source>
        <dbReference type="Pfam" id="PF13847"/>
    </source>
</evidence>
<keyword evidence="1 5" id="KW-0489">Methyltransferase</keyword>
<dbReference type="GO" id="GO:0016279">
    <property type="term" value="F:protein-lysine N-methyltransferase activity"/>
    <property type="evidence" value="ECO:0007669"/>
    <property type="project" value="InterPro"/>
</dbReference>
<dbReference type="InterPro" id="IPR025714">
    <property type="entry name" value="Methyltranfer_dom"/>
</dbReference>
<name>A0A7Y9XXA4_9SPHN</name>
<dbReference type="Proteomes" id="UP000522081">
    <property type="component" value="Unassembled WGS sequence"/>
</dbReference>
<gene>
    <name evidence="5" type="ORF">FHS75_002653</name>
</gene>
<dbReference type="GO" id="GO:0032259">
    <property type="term" value="P:methylation"/>
    <property type="evidence" value="ECO:0007669"/>
    <property type="project" value="UniProtKB-KW"/>
</dbReference>
<dbReference type="CDD" id="cd02440">
    <property type="entry name" value="AdoMet_MTases"/>
    <property type="match status" value="1"/>
</dbReference>
<dbReference type="SUPFAM" id="SSF53335">
    <property type="entry name" value="S-adenosyl-L-methionine-dependent methyltransferases"/>
    <property type="match status" value="1"/>
</dbReference>
<evidence type="ECO:0000256" key="1">
    <source>
        <dbReference type="ARBA" id="ARBA00022603"/>
    </source>
</evidence>
<dbReference type="PANTHER" id="PTHR13610">
    <property type="entry name" value="METHYLTRANSFERASE DOMAIN-CONTAINING PROTEIN"/>
    <property type="match status" value="1"/>
</dbReference>
<keyword evidence="2 5" id="KW-0808">Transferase</keyword>
<sequence>MIGTPAEDPPRYRCPISRFWPILLAAAALPGCGQLLPSPEDPGHQDIHYVATPRPVVDAMLDMAEIREGDVLYDLGSGDGRIPIEAAKAHGIRAVGIEIDEKLVERARRNARKAGVDHLVTFRQADLFETDLSEASVVTLYLLPTLNLRLRPKLLEELDTGSRVVSHAFGMSDWRPEEERQVGSRKVYRWTVPEQFVPGFE</sequence>
<dbReference type="RefSeq" id="WP_179408167.1">
    <property type="nucleotide sequence ID" value="NZ_BMGF01000005.1"/>
</dbReference>
<dbReference type="PANTHER" id="PTHR13610:SF11">
    <property type="entry name" value="METHYLTRANSFERASE DOMAIN-CONTAINING PROTEIN"/>
    <property type="match status" value="1"/>
</dbReference>
<dbReference type="EMBL" id="JACBZF010000005">
    <property type="protein sequence ID" value="NYH96314.1"/>
    <property type="molecule type" value="Genomic_DNA"/>
</dbReference>
<organism evidence="5 6">
    <name type="scientific">Novosphingobium marinum</name>
    <dbReference type="NCBI Taxonomy" id="1514948"/>
    <lineage>
        <taxon>Bacteria</taxon>
        <taxon>Pseudomonadati</taxon>
        <taxon>Pseudomonadota</taxon>
        <taxon>Alphaproteobacteria</taxon>
        <taxon>Sphingomonadales</taxon>
        <taxon>Sphingomonadaceae</taxon>
        <taxon>Novosphingobium</taxon>
    </lineage>
</organism>
<feature type="domain" description="Methyltransferase" evidence="4">
    <location>
        <begin position="68"/>
        <end position="133"/>
    </location>
</feature>
<evidence type="ECO:0000313" key="6">
    <source>
        <dbReference type="Proteomes" id="UP000522081"/>
    </source>
</evidence>
<reference evidence="5 6" key="1">
    <citation type="submission" date="2020-07" db="EMBL/GenBank/DDBJ databases">
        <title>Genomic Encyclopedia of Type Strains, Phase IV (KMG-IV): sequencing the most valuable type-strain genomes for metagenomic binning, comparative biology and taxonomic classification.</title>
        <authorList>
            <person name="Goeker M."/>
        </authorList>
    </citation>
    <scope>NUCLEOTIDE SEQUENCE [LARGE SCALE GENOMIC DNA]</scope>
    <source>
        <strain evidence="5 6">DSM 29043</strain>
    </source>
</reference>
<comment type="caution">
    <text evidence="5">The sequence shown here is derived from an EMBL/GenBank/DDBJ whole genome shotgun (WGS) entry which is preliminary data.</text>
</comment>
<protein>
    <submittedName>
        <fullName evidence="5">SAM-dependent methyltransferase</fullName>
    </submittedName>
</protein>
<accession>A0A7Y9XXA4</accession>
<dbReference type="Pfam" id="PF13847">
    <property type="entry name" value="Methyltransf_31"/>
    <property type="match status" value="1"/>
</dbReference>